<keyword evidence="3" id="KW-0645">Protease</keyword>
<dbReference type="SUPFAM" id="SSF55166">
    <property type="entry name" value="Hedgehog/DD-peptidase"/>
    <property type="match status" value="1"/>
</dbReference>
<evidence type="ECO:0000256" key="4">
    <source>
        <dbReference type="ARBA" id="ARBA00022723"/>
    </source>
</evidence>
<evidence type="ECO:0000256" key="7">
    <source>
        <dbReference type="ARBA" id="ARBA00022833"/>
    </source>
</evidence>
<accession>V5YPB9</accession>
<keyword evidence="13" id="KW-0614">Plasmid</keyword>
<dbReference type="GO" id="GO:0046872">
    <property type="term" value="F:metal ion binding"/>
    <property type="evidence" value="ECO:0007669"/>
    <property type="project" value="UniProtKB-KW"/>
</dbReference>
<evidence type="ECO:0000256" key="5">
    <source>
        <dbReference type="ARBA" id="ARBA00022729"/>
    </source>
</evidence>
<dbReference type="GO" id="GO:0006508">
    <property type="term" value="P:proteolysis"/>
    <property type="evidence" value="ECO:0007669"/>
    <property type="project" value="UniProtKB-KW"/>
</dbReference>
<keyword evidence="4" id="KW-0479">Metal-binding</keyword>
<sequence length="184" mass="20943">MRRRDFMRLATGGLLAACTDSLFAADLPDFWNQPRSIWIKAQHPITKHWEEVNVVYFADGQIQRPGYDALCHLMRDMRENVSAPMSQTTLDIIYGMQHWFAVHDQRRVVILDSGLRTPSTNQLVGGKDESLHLTAEAADVRFEPFVPVKYMGLLAMHIRAGGVGFYPTRGFVHVDDGKIQTWVD</sequence>
<evidence type="ECO:0000313" key="13">
    <source>
        <dbReference type="EMBL" id="BAO19247.1"/>
    </source>
</evidence>
<comment type="pathway">
    <text evidence="2">Cell wall biogenesis; cell wall polysaccharide biosynthesis.</text>
</comment>
<name>V5YPB9_9BURK</name>
<dbReference type="InterPro" id="IPR010275">
    <property type="entry name" value="MepK"/>
</dbReference>
<reference evidence="13" key="1">
    <citation type="journal article" date="2014" name="Microbiology">
        <title>A 2,4-dichlorophenoxyacetic acid degradation plasmid pM7012 discloses distribution of an unclassified megaplasmid group across bacterial species.</title>
        <authorList>
            <person name="Sakai Y."/>
            <person name="Ogawa N."/>
            <person name="Shimomura Y."/>
            <person name="Fujii T."/>
        </authorList>
    </citation>
    <scope>NUCLEOTIDE SEQUENCE</scope>
    <source>
        <strain evidence="13">M701</strain>
    </source>
</reference>
<dbReference type="Gene3D" id="3.30.1380.10">
    <property type="match status" value="1"/>
</dbReference>
<keyword evidence="7" id="KW-0862">Zinc</keyword>
<reference evidence="13" key="2">
    <citation type="submission" date="2024-06" db="EMBL/GenBank/DDBJ databases">
        <authorList>
            <person name="Sakai Y."/>
            <person name="Fujii T."/>
        </authorList>
    </citation>
    <scope>NUCLEOTIDE SEQUENCE</scope>
    <source>
        <strain evidence="13">M701</strain>
        <plasmid evidence="13">pM7012</plasmid>
    </source>
</reference>
<dbReference type="PANTHER" id="PTHR37425:SF1">
    <property type="entry name" value="OUTER MEMBRANE PROTEIN"/>
    <property type="match status" value="1"/>
</dbReference>
<evidence type="ECO:0000256" key="8">
    <source>
        <dbReference type="ARBA" id="ARBA00023049"/>
    </source>
</evidence>
<feature type="signal peptide" evidence="12">
    <location>
        <begin position="1"/>
        <end position="24"/>
    </location>
</feature>
<keyword evidence="5 12" id="KW-0732">Signal</keyword>
<protein>
    <recommendedName>
        <fullName evidence="11">Murein endopeptidase K</fullName>
    </recommendedName>
</protein>
<dbReference type="InterPro" id="IPR009045">
    <property type="entry name" value="Zn_M74/Hedgehog-like"/>
</dbReference>
<dbReference type="PANTHER" id="PTHR37425">
    <property type="match status" value="1"/>
</dbReference>
<evidence type="ECO:0000256" key="9">
    <source>
        <dbReference type="ARBA" id="ARBA00023316"/>
    </source>
</evidence>
<evidence type="ECO:0000256" key="6">
    <source>
        <dbReference type="ARBA" id="ARBA00022801"/>
    </source>
</evidence>
<keyword evidence="9" id="KW-0961">Cell wall biogenesis/degradation</keyword>
<dbReference type="GO" id="GO:0071555">
    <property type="term" value="P:cell wall organization"/>
    <property type="evidence" value="ECO:0007669"/>
    <property type="project" value="UniProtKB-KW"/>
</dbReference>
<evidence type="ECO:0000256" key="2">
    <source>
        <dbReference type="ARBA" id="ARBA00004776"/>
    </source>
</evidence>
<feature type="chain" id="PRO_5004743101" description="Murein endopeptidase K" evidence="12">
    <location>
        <begin position="25"/>
        <end position="184"/>
    </location>
</feature>
<evidence type="ECO:0000256" key="11">
    <source>
        <dbReference type="ARBA" id="ARBA00093666"/>
    </source>
</evidence>
<evidence type="ECO:0000256" key="3">
    <source>
        <dbReference type="ARBA" id="ARBA00022670"/>
    </source>
</evidence>
<proteinExistence type="inferred from homology"/>
<dbReference type="GO" id="GO:0008237">
    <property type="term" value="F:metallopeptidase activity"/>
    <property type="evidence" value="ECO:0007669"/>
    <property type="project" value="UniProtKB-KW"/>
</dbReference>
<organism evidence="13">
    <name type="scientific">Burkholderia sp. M701</name>
    <dbReference type="NCBI Taxonomy" id="326454"/>
    <lineage>
        <taxon>Bacteria</taxon>
        <taxon>Pseudomonadati</taxon>
        <taxon>Pseudomonadota</taxon>
        <taxon>Betaproteobacteria</taxon>
        <taxon>Burkholderiales</taxon>
        <taxon>Burkholderiaceae</taxon>
        <taxon>Burkholderia</taxon>
    </lineage>
</organism>
<dbReference type="RefSeq" id="WP_023842787.1">
    <property type="nucleotide sequence ID" value="NC_022995.1"/>
</dbReference>
<dbReference type="AlphaFoldDB" id="V5YPB9"/>
<keyword evidence="8" id="KW-0482">Metalloprotease</keyword>
<keyword evidence="6" id="KW-0378">Hydrolase</keyword>
<geneLocation type="plasmid" evidence="13">
    <name>pM7012</name>
</geneLocation>
<evidence type="ECO:0000256" key="10">
    <source>
        <dbReference type="ARBA" id="ARBA00093448"/>
    </source>
</evidence>
<comment type="similarity">
    <text evidence="10">Belongs to the peptidase M15 family.</text>
</comment>
<comment type="cofactor">
    <cofactor evidence="1">
        <name>Zn(2+)</name>
        <dbReference type="ChEBI" id="CHEBI:29105"/>
    </cofactor>
</comment>
<dbReference type="Pfam" id="PF05951">
    <property type="entry name" value="Peptidase_M15_2"/>
    <property type="match status" value="1"/>
</dbReference>
<evidence type="ECO:0000256" key="1">
    <source>
        <dbReference type="ARBA" id="ARBA00001947"/>
    </source>
</evidence>
<dbReference type="EMBL" id="AB853026">
    <property type="protein sequence ID" value="BAO19247.1"/>
    <property type="molecule type" value="Genomic_DNA"/>
</dbReference>
<evidence type="ECO:0000256" key="12">
    <source>
        <dbReference type="SAM" id="SignalP"/>
    </source>
</evidence>